<accession>A0ACC3N6G3</accession>
<reference evidence="1" key="1">
    <citation type="submission" date="2023-07" db="EMBL/GenBank/DDBJ databases">
        <title>Black Yeasts Isolated from many extreme environments.</title>
        <authorList>
            <person name="Coleine C."/>
            <person name="Stajich J.E."/>
            <person name="Selbmann L."/>
        </authorList>
    </citation>
    <scope>NUCLEOTIDE SEQUENCE</scope>
    <source>
        <strain evidence="1">CCFEE 5714</strain>
    </source>
</reference>
<sequence length="234" mass="27600">MALPQRFKRYLARKAPNQKFSSKSATGHSLASKPKQSTKYSKGYLPYQKRKRAEERKRQRALKRLSLLKLPAEARNKIWEYALTENATVEISPICSRQPPEWVSACKQMRGETWKMWYRVNQFNITIYNLDARAYHRWLRYLMSRNVAIPALTLTIHHSCNWNNLLAWCKAARNDMVLLDHFKALQLIEGSQQVYAMVNIALQITAWWSRQPWEVCVANLQYVHMLASAFDPRW</sequence>
<keyword evidence="2" id="KW-1185">Reference proteome</keyword>
<proteinExistence type="predicted"/>
<name>A0ACC3N6G3_9PEZI</name>
<gene>
    <name evidence="1" type="ORF">LTR37_010112</name>
</gene>
<comment type="caution">
    <text evidence="1">The sequence shown here is derived from an EMBL/GenBank/DDBJ whole genome shotgun (WGS) entry which is preliminary data.</text>
</comment>
<protein>
    <submittedName>
        <fullName evidence="1">Uncharacterized protein</fullName>
    </submittedName>
</protein>
<dbReference type="Proteomes" id="UP001281147">
    <property type="component" value="Unassembled WGS sequence"/>
</dbReference>
<evidence type="ECO:0000313" key="2">
    <source>
        <dbReference type="Proteomes" id="UP001281147"/>
    </source>
</evidence>
<evidence type="ECO:0000313" key="1">
    <source>
        <dbReference type="EMBL" id="KAK3710693.1"/>
    </source>
</evidence>
<organism evidence="1 2">
    <name type="scientific">Vermiconidia calcicola</name>
    <dbReference type="NCBI Taxonomy" id="1690605"/>
    <lineage>
        <taxon>Eukaryota</taxon>
        <taxon>Fungi</taxon>
        <taxon>Dikarya</taxon>
        <taxon>Ascomycota</taxon>
        <taxon>Pezizomycotina</taxon>
        <taxon>Dothideomycetes</taxon>
        <taxon>Dothideomycetidae</taxon>
        <taxon>Mycosphaerellales</taxon>
        <taxon>Extremaceae</taxon>
        <taxon>Vermiconidia</taxon>
    </lineage>
</organism>
<dbReference type="EMBL" id="JAUTXU010000082">
    <property type="protein sequence ID" value="KAK3710693.1"/>
    <property type="molecule type" value="Genomic_DNA"/>
</dbReference>